<dbReference type="Proteomes" id="UP000242818">
    <property type="component" value="Unassembled WGS sequence"/>
</dbReference>
<dbReference type="Pfam" id="PF07609">
    <property type="entry name" value="DUF1572"/>
    <property type="match status" value="1"/>
</dbReference>
<dbReference type="EMBL" id="FMAR01000009">
    <property type="protein sequence ID" value="SCC46104.1"/>
    <property type="molecule type" value="Genomic_DNA"/>
</dbReference>
<sequence length="181" mass="21088">MSTLASLYKDSLKKRLLIYKNLGEHTFAQLDEIHIHWQPAGDPNSIFIIVRHMAGNMLSRFTDFLTTDGEKPFRNRDEEFKPDTTVSKASMLEYWNKGWDCLFQAIDHLQPEDFEKIIYIRQEPHTVIDALNRQLSHYPYHVGQIVYLGKMLTGEKWQSLSIPKGEGQSQAFNDKMAQKNN</sequence>
<dbReference type="OrthoDB" id="68731at2"/>
<organism evidence="1 2">
    <name type="scientific">Chitinophaga costaii</name>
    <dbReference type="NCBI Taxonomy" id="1335309"/>
    <lineage>
        <taxon>Bacteria</taxon>
        <taxon>Pseudomonadati</taxon>
        <taxon>Bacteroidota</taxon>
        <taxon>Chitinophagia</taxon>
        <taxon>Chitinophagales</taxon>
        <taxon>Chitinophagaceae</taxon>
        <taxon>Chitinophaga</taxon>
    </lineage>
</organism>
<name>A0A1C4ER85_9BACT</name>
<dbReference type="InterPro" id="IPR034660">
    <property type="entry name" value="DinB/YfiT-like"/>
</dbReference>
<protein>
    <recommendedName>
        <fullName evidence="3">DinB superfamily protein</fullName>
    </recommendedName>
</protein>
<proteinExistence type="predicted"/>
<reference evidence="1 2" key="1">
    <citation type="submission" date="2016-08" db="EMBL/GenBank/DDBJ databases">
        <authorList>
            <person name="Seilhamer J.J."/>
        </authorList>
    </citation>
    <scope>NUCLEOTIDE SEQUENCE [LARGE SCALE GENOMIC DNA]</scope>
    <source>
        <strain evidence="1 2">A37T2</strain>
    </source>
</reference>
<keyword evidence="2" id="KW-1185">Reference proteome</keyword>
<dbReference type="SUPFAM" id="SSF109854">
    <property type="entry name" value="DinB/YfiT-like putative metalloenzymes"/>
    <property type="match status" value="1"/>
</dbReference>
<evidence type="ECO:0000313" key="1">
    <source>
        <dbReference type="EMBL" id="SCC46104.1"/>
    </source>
</evidence>
<dbReference type="AlphaFoldDB" id="A0A1C4ER85"/>
<dbReference type="InterPro" id="IPR011466">
    <property type="entry name" value="DUF1572"/>
</dbReference>
<dbReference type="Gene3D" id="1.20.120.450">
    <property type="entry name" value="dinb family like domain"/>
    <property type="match status" value="1"/>
</dbReference>
<accession>A0A1C4ER85</accession>
<evidence type="ECO:0008006" key="3">
    <source>
        <dbReference type="Google" id="ProtNLM"/>
    </source>
</evidence>
<dbReference type="RefSeq" id="WP_089713174.1">
    <property type="nucleotide sequence ID" value="NZ_FMAR01000009.1"/>
</dbReference>
<dbReference type="STRING" id="1335309.GA0116948_109137"/>
<gene>
    <name evidence="1" type="ORF">GA0116948_109137</name>
</gene>
<evidence type="ECO:0000313" key="2">
    <source>
        <dbReference type="Proteomes" id="UP000242818"/>
    </source>
</evidence>